<name>A0A835CY75_APHGI</name>
<reference evidence="1 2" key="1">
    <citation type="submission" date="2020-08" db="EMBL/GenBank/DDBJ databases">
        <title>Aphidius gifuensis genome sequencing and assembly.</title>
        <authorList>
            <person name="Du Z."/>
        </authorList>
    </citation>
    <scope>NUCLEOTIDE SEQUENCE [LARGE SCALE GENOMIC DNA]</scope>
    <source>
        <strain evidence="1">YNYX2018</strain>
        <tissue evidence="1">Adults</tissue>
    </source>
</reference>
<evidence type="ECO:0000313" key="1">
    <source>
        <dbReference type="EMBL" id="KAF7997340.1"/>
    </source>
</evidence>
<dbReference type="AlphaFoldDB" id="A0A835CY75"/>
<organism evidence="1 2">
    <name type="scientific">Aphidius gifuensis</name>
    <name type="common">Parasitoid wasp</name>
    <dbReference type="NCBI Taxonomy" id="684658"/>
    <lineage>
        <taxon>Eukaryota</taxon>
        <taxon>Metazoa</taxon>
        <taxon>Ecdysozoa</taxon>
        <taxon>Arthropoda</taxon>
        <taxon>Hexapoda</taxon>
        <taxon>Insecta</taxon>
        <taxon>Pterygota</taxon>
        <taxon>Neoptera</taxon>
        <taxon>Endopterygota</taxon>
        <taxon>Hymenoptera</taxon>
        <taxon>Apocrita</taxon>
        <taxon>Ichneumonoidea</taxon>
        <taxon>Braconidae</taxon>
        <taxon>Aphidiinae</taxon>
        <taxon>Aphidius</taxon>
    </lineage>
</organism>
<accession>A0A835CY75</accession>
<dbReference type="OrthoDB" id="7657013at2759"/>
<proteinExistence type="predicted"/>
<comment type="caution">
    <text evidence="1">The sequence shown here is derived from an EMBL/GenBank/DDBJ whole genome shotgun (WGS) entry which is preliminary data.</text>
</comment>
<gene>
    <name evidence="1" type="ORF">HCN44_005617</name>
</gene>
<dbReference type="EMBL" id="JACMRX010000001">
    <property type="protein sequence ID" value="KAF7997340.1"/>
    <property type="molecule type" value="Genomic_DNA"/>
</dbReference>
<sequence length="572" mass="66649">MSKKISKKCDVTEDFDWADVLGCAPSDCSNQVKKILHRGIHGILWDDIAQSMAPVNIVEEGKKNIILDQLKNNVQQPTIQHIRNTKRLTDERLIIENEINKILPKYETKKESIKQKMLKLAQIKSSKKSIELKKKLLDLKYRDMKNQMNDCKEMRSVCQDLLPSCQSDIDVMTINNCLSYVGTISSRTDKKEAWKYINQNINNIKITELWDLILKKRNQDSEEFFRHSSDDNIIDNNDNTKLNDQRLDVGIAKAYSQHINWTLGKYIAMEKLREHKDKGMYFVEKILDNDKIQELSDWLLVNIEISQLEAKKIIIINEIDKLKNCDEELYTVAGQLQQLETDILDINIDLNNTVQKLQKSLTLYEPAIQFLTTLKEKLSIALDKILSLHEEHIIVPEWTNINLSIELEIFQEKLAIKALDKIMLSGDIGEYRHSSTCMSNAVISHPTLTSATPILYAPVYHLVDSFNNQIINSTLKQRHSYINLTNKNEFKLHNSYQVYQRENDIISILDDTKLTTQKCQQEIHKFNSIYDHWNCQSVQEAMSIYDDTVHGATFNEWIQRFTNLLYIIQRNK</sequence>
<evidence type="ECO:0000313" key="2">
    <source>
        <dbReference type="Proteomes" id="UP000639338"/>
    </source>
</evidence>
<keyword evidence="2" id="KW-1185">Reference proteome</keyword>
<dbReference type="Proteomes" id="UP000639338">
    <property type="component" value="Unassembled WGS sequence"/>
</dbReference>
<protein>
    <submittedName>
        <fullName evidence="1">Uncharacterized protein</fullName>
    </submittedName>
</protein>